<protein>
    <submittedName>
        <fullName evidence="10">Uncharacterized protein</fullName>
    </submittedName>
</protein>
<comment type="caution">
    <text evidence="10">The sequence shown here is derived from an EMBL/GenBank/DDBJ whole genome shotgun (WGS) entry which is preliminary data.</text>
</comment>
<dbReference type="SMART" id="SM00192">
    <property type="entry name" value="LDLa"/>
    <property type="match status" value="5"/>
</dbReference>
<feature type="disulfide bond" evidence="8">
    <location>
        <begin position="129"/>
        <end position="144"/>
    </location>
</feature>
<dbReference type="FunFam" id="4.10.400.10:FF:000053">
    <property type="entry name" value="Very low density lipoprotein receptor"/>
    <property type="match status" value="1"/>
</dbReference>
<feature type="disulfide bond" evidence="8">
    <location>
        <begin position="28"/>
        <end position="40"/>
    </location>
</feature>
<evidence type="ECO:0000256" key="5">
    <source>
        <dbReference type="ARBA" id="ARBA00022989"/>
    </source>
</evidence>
<feature type="disulfide bond" evidence="8">
    <location>
        <begin position="211"/>
        <end position="229"/>
    </location>
</feature>
<reference evidence="11" key="1">
    <citation type="submission" date="2024-04" db="EMBL/GenBank/DDBJ databases">
        <title>Salinicola lusitanus LLJ914,a marine bacterium isolated from the Okinawa Trough.</title>
        <authorList>
            <person name="Li J."/>
        </authorList>
    </citation>
    <scope>NUCLEOTIDE SEQUENCE [LARGE SCALE GENOMIC DNA]</scope>
</reference>
<organism evidence="10 11">
    <name type="scientific">Mugilogobius chulae</name>
    <name type="common">yellowstripe goby</name>
    <dbReference type="NCBI Taxonomy" id="88201"/>
    <lineage>
        <taxon>Eukaryota</taxon>
        <taxon>Metazoa</taxon>
        <taxon>Chordata</taxon>
        <taxon>Craniata</taxon>
        <taxon>Vertebrata</taxon>
        <taxon>Euteleostomi</taxon>
        <taxon>Actinopterygii</taxon>
        <taxon>Neopterygii</taxon>
        <taxon>Teleostei</taxon>
        <taxon>Neoteleostei</taxon>
        <taxon>Acanthomorphata</taxon>
        <taxon>Gobiaria</taxon>
        <taxon>Gobiiformes</taxon>
        <taxon>Gobioidei</taxon>
        <taxon>Gobiidae</taxon>
        <taxon>Gobionellinae</taxon>
        <taxon>Mugilogobius</taxon>
    </lineage>
</organism>
<keyword evidence="9" id="KW-0732">Signal</keyword>
<feature type="disulfide bond" evidence="8">
    <location>
        <begin position="204"/>
        <end position="216"/>
    </location>
</feature>
<comment type="subcellular location">
    <subcellularLocation>
        <location evidence="2">Endomembrane system</location>
    </subcellularLocation>
    <subcellularLocation>
        <location evidence="1">Membrane</location>
        <topology evidence="1">Single-pass membrane protein</topology>
    </subcellularLocation>
</comment>
<dbReference type="PROSITE" id="PS50068">
    <property type="entry name" value="LDLRA_2"/>
    <property type="match status" value="5"/>
</dbReference>
<dbReference type="AlphaFoldDB" id="A0AAW0NBP9"/>
<sequence>MVTASIVLLCPLMCLLHGLYVDGTATECEPNQFQCGNGRCIPSVWQCDGDEDCTDGSDEGTCVQKTCADSDFVCQTGGCVPVRWQCDGEPDCEDGSDEALDICHMRTCRLNEFSCTAGSTQCIPLFWKCDREKDCDNGEDEINCGTSALLLYSNSLLLSSQKRDVCVNEFTCVSGRCVSQNFVCNGEDDCGDGSDEVDCAPASCGPSEFQCGNSSCIPSSWVCDDDVDCQ</sequence>
<dbReference type="GO" id="GO:0005886">
    <property type="term" value="C:plasma membrane"/>
    <property type="evidence" value="ECO:0007669"/>
    <property type="project" value="TreeGrafter"/>
</dbReference>
<proteinExistence type="predicted"/>
<dbReference type="FunFam" id="4.10.400.10:FF:000049">
    <property type="entry name" value="Very low density lipoprotein receptor"/>
    <property type="match status" value="1"/>
</dbReference>
<feature type="disulfide bond" evidence="8">
    <location>
        <begin position="35"/>
        <end position="53"/>
    </location>
</feature>
<evidence type="ECO:0000313" key="11">
    <source>
        <dbReference type="Proteomes" id="UP001460270"/>
    </source>
</evidence>
<evidence type="ECO:0000256" key="7">
    <source>
        <dbReference type="ARBA" id="ARBA00023157"/>
    </source>
</evidence>
<feature type="disulfide bond" evidence="8">
    <location>
        <begin position="67"/>
        <end position="79"/>
    </location>
</feature>
<feature type="disulfide bond" evidence="8">
    <location>
        <begin position="172"/>
        <end position="190"/>
    </location>
</feature>
<evidence type="ECO:0000256" key="4">
    <source>
        <dbReference type="ARBA" id="ARBA00022737"/>
    </source>
</evidence>
<dbReference type="CDD" id="cd00112">
    <property type="entry name" value="LDLa"/>
    <property type="match status" value="5"/>
</dbReference>
<dbReference type="PANTHER" id="PTHR24270:SF8">
    <property type="entry name" value="LD11117P-RELATED"/>
    <property type="match status" value="1"/>
</dbReference>
<dbReference type="InterPro" id="IPR050685">
    <property type="entry name" value="LDLR"/>
</dbReference>
<keyword evidence="6" id="KW-0472">Membrane</keyword>
<dbReference type="PANTHER" id="PTHR24270">
    <property type="entry name" value="LOW-DENSITY LIPOPROTEIN RECEPTOR-RELATED"/>
    <property type="match status" value="1"/>
</dbReference>
<feature type="chain" id="PRO_5043934357" evidence="9">
    <location>
        <begin position="19"/>
        <end position="230"/>
    </location>
</feature>
<feature type="disulfide bond" evidence="8">
    <location>
        <begin position="47"/>
        <end position="62"/>
    </location>
</feature>
<evidence type="ECO:0000256" key="2">
    <source>
        <dbReference type="ARBA" id="ARBA00004308"/>
    </source>
</evidence>
<evidence type="ECO:0000256" key="6">
    <source>
        <dbReference type="ARBA" id="ARBA00023136"/>
    </source>
</evidence>
<keyword evidence="3" id="KW-0812">Transmembrane</keyword>
<evidence type="ECO:0000256" key="8">
    <source>
        <dbReference type="PROSITE-ProRule" id="PRU00124"/>
    </source>
</evidence>
<dbReference type="EMBL" id="JBBPFD010000015">
    <property type="protein sequence ID" value="KAK7896045.1"/>
    <property type="molecule type" value="Genomic_DNA"/>
</dbReference>
<feature type="disulfide bond" evidence="8">
    <location>
        <begin position="74"/>
        <end position="92"/>
    </location>
</feature>
<dbReference type="PROSITE" id="PS01209">
    <property type="entry name" value="LDLRA_1"/>
    <property type="match status" value="3"/>
</dbReference>
<evidence type="ECO:0000256" key="9">
    <source>
        <dbReference type="SAM" id="SignalP"/>
    </source>
</evidence>
<comment type="caution">
    <text evidence="8">Lacks conserved residue(s) required for the propagation of feature annotation.</text>
</comment>
<dbReference type="FunFam" id="4.10.400.10:FF:000038">
    <property type="entry name" value="Very low density lipoprotein receptor"/>
    <property type="match status" value="1"/>
</dbReference>
<dbReference type="FunFam" id="4.10.400.10:FF:000057">
    <property type="entry name" value="Very low density lipoprotein receptor"/>
    <property type="match status" value="1"/>
</dbReference>
<keyword evidence="5" id="KW-1133">Transmembrane helix</keyword>
<dbReference type="InterPro" id="IPR002172">
    <property type="entry name" value="LDrepeatLR_classA_rpt"/>
</dbReference>
<evidence type="ECO:0000313" key="10">
    <source>
        <dbReference type="EMBL" id="KAK7896045.1"/>
    </source>
</evidence>
<dbReference type="Proteomes" id="UP001460270">
    <property type="component" value="Unassembled WGS sequence"/>
</dbReference>
<evidence type="ECO:0000256" key="3">
    <source>
        <dbReference type="ARBA" id="ARBA00022692"/>
    </source>
</evidence>
<keyword evidence="11" id="KW-1185">Reference proteome</keyword>
<dbReference type="PRINTS" id="PR00261">
    <property type="entry name" value="LDLRECEPTOR"/>
</dbReference>
<keyword evidence="4" id="KW-0677">Repeat</keyword>
<dbReference type="InterPro" id="IPR036055">
    <property type="entry name" value="LDL_receptor-like_sf"/>
</dbReference>
<name>A0AAW0NBP9_9GOBI</name>
<dbReference type="InterPro" id="IPR023415">
    <property type="entry name" value="LDLR_class-A_CS"/>
</dbReference>
<evidence type="ECO:0000256" key="1">
    <source>
        <dbReference type="ARBA" id="ARBA00004167"/>
    </source>
</evidence>
<feature type="disulfide bond" evidence="8">
    <location>
        <begin position="184"/>
        <end position="199"/>
    </location>
</feature>
<accession>A0AAW0NBP9</accession>
<gene>
    <name evidence="10" type="ORF">WMY93_021370</name>
</gene>
<dbReference type="Pfam" id="PF00057">
    <property type="entry name" value="Ldl_recept_a"/>
    <property type="match status" value="5"/>
</dbReference>
<dbReference type="GO" id="GO:0016192">
    <property type="term" value="P:vesicle-mediated transport"/>
    <property type="evidence" value="ECO:0007669"/>
    <property type="project" value="UniProtKB-ARBA"/>
</dbReference>
<dbReference type="GO" id="GO:0034185">
    <property type="term" value="F:apolipoprotein binding"/>
    <property type="evidence" value="ECO:0007669"/>
    <property type="project" value="TreeGrafter"/>
</dbReference>
<dbReference type="SUPFAM" id="SSF57424">
    <property type="entry name" value="LDL receptor-like module"/>
    <property type="match status" value="5"/>
</dbReference>
<dbReference type="GO" id="GO:0012505">
    <property type="term" value="C:endomembrane system"/>
    <property type="evidence" value="ECO:0007669"/>
    <property type="project" value="UniProtKB-SubCell"/>
</dbReference>
<keyword evidence="7 8" id="KW-1015">Disulfide bond</keyword>
<feature type="signal peptide" evidence="9">
    <location>
        <begin position="1"/>
        <end position="18"/>
    </location>
</feature>
<dbReference type="Gene3D" id="4.10.400.10">
    <property type="entry name" value="Low-density Lipoprotein Receptor"/>
    <property type="match status" value="5"/>
</dbReference>